<dbReference type="EMBL" id="GBRH01195675">
    <property type="protein sequence ID" value="JAE02221.1"/>
    <property type="molecule type" value="Transcribed_RNA"/>
</dbReference>
<evidence type="ECO:0000256" key="1">
    <source>
        <dbReference type="SAM" id="MobiDB-lite"/>
    </source>
</evidence>
<dbReference type="AlphaFoldDB" id="A0A0A9EWH7"/>
<reference evidence="2" key="1">
    <citation type="submission" date="2014-09" db="EMBL/GenBank/DDBJ databases">
        <authorList>
            <person name="Magalhaes I.L.F."/>
            <person name="Oliveira U."/>
            <person name="Santos F.R."/>
            <person name="Vidigal T.H.D.A."/>
            <person name="Brescovit A.D."/>
            <person name="Santos A.J."/>
        </authorList>
    </citation>
    <scope>NUCLEOTIDE SEQUENCE</scope>
    <source>
        <tissue evidence="2">Shoot tissue taken approximately 20 cm above the soil surface</tissue>
    </source>
</reference>
<evidence type="ECO:0000313" key="2">
    <source>
        <dbReference type="EMBL" id="JAE02221.1"/>
    </source>
</evidence>
<sequence length="96" mass="10016">MKRTAVLTSSLSAAVNNLDVVRGEPPHPLGFITMGKYPFFSASSTNILMLLSMLPSGVSGTKSTVESSPCSLSKSKLSGQSSAITPPSSKATQILW</sequence>
<feature type="compositionally biased region" description="Polar residues" evidence="1">
    <location>
        <begin position="83"/>
        <end position="96"/>
    </location>
</feature>
<feature type="compositionally biased region" description="Low complexity" evidence="1">
    <location>
        <begin position="67"/>
        <end position="82"/>
    </location>
</feature>
<feature type="region of interest" description="Disordered" evidence="1">
    <location>
        <begin position="59"/>
        <end position="96"/>
    </location>
</feature>
<proteinExistence type="predicted"/>
<reference evidence="2" key="2">
    <citation type="journal article" date="2015" name="Data Brief">
        <title>Shoot transcriptome of the giant reed, Arundo donax.</title>
        <authorList>
            <person name="Barrero R.A."/>
            <person name="Guerrero F.D."/>
            <person name="Moolhuijzen P."/>
            <person name="Goolsby J.A."/>
            <person name="Tidwell J."/>
            <person name="Bellgard S.E."/>
            <person name="Bellgard M.I."/>
        </authorList>
    </citation>
    <scope>NUCLEOTIDE SEQUENCE</scope>
    <source>
        <tissue evidence="2">Shoot tissue taken approximately 20 cm above the soil surface</tissue>
    </source>
</reference>
<protein>
    <submittedName>
        <fullName evidence="2">Uncharacterized protein</fullName>
    </submittedName>
</protein>
<name>A0A0A9EWH7_ARUDO</name>
<accession>A0A0A9EWH7</accession>
<organism evidence="2">
    <name type="scientific">Arundo donax</name>
    <name type="common">Giant reed</name>
    <name type="synonym">Donax arundinaceus</name>
    <dbReference type="NCBI Taxonomy" id="35708"/>
    <lineage>
        <taxon>Eukaryota</taxon>
        <taxon>Viridiplantae</taxon>
        <taxon>Streptophyta</taxon>
        <taxon>Embryophyta</taxon>
        <taxon>Tracheophyta</taxon>
        <taxon>Spermatophyta</taxon>
        <taxon>Magnoliopsida</taxon>
        <taxon>Liliopsida</taxon>
        <taxon>Poales</taxon>
        <taxon>Poaceae</taxon>
        <taxon>PACMAD clade</taxon>
        <taxon>Arundinoideae</taxon>
        <taxon>Arundineae</taxon>
        <taxon>Arundo</taxon>
    </lineage>
</organism>